<dbReference type="GeneID" id="45656099"/>
<evidence type="ECO:0000313" key="2">
    <source>
        <dbReference type="Proteomes" id="UP000183223"/>
    </source>
</evidence>
<reference evidence="2" key="1">
    <citation type="submission" date="2016-10" db="EMBL/GenBank/DDBJ databases">
        <authorList>
            <person name="Varghese N."/>
            <person name="Submissions S."/>
        </authorList>
    </citation>
    <scope>NUCLEOTIDE SEQUENCE [LARGE SCALE GENOMIC DNA]</scope>
    <source>
        <strain evidence="2">ATCC 29999</strain>
    </source>
</reference>
<organism evidence="1 2">
    <name type="scientific">Photorhabdus luminescens</name>
    <name type="common">Xenorhabdus luminescens</name>
    <dbReference type="NCBI Taxonomy" id="29488"/>
    <lineage>
        <taxon>Bacteria</taxon>
        <taxon>Pseudomonadati</taxon>
        <taxon>Pseudomonadota</taxon>
        <taxon>Gammaproteobacteria</taxon>
        <taxon>Enterobacterales</taxon>
        <taxon>Morganellaceae</taxon>
        <taxon>Photorhabdus</taxon>
    </lineage>
</organism>
<evidence type="ECO:0000313" key="1">
    <source>
        <dbReference type="EMBL" id="SCZ72194.1"/>
    </source>
</evidence>
<dbReference type="InterPro" id="IPR021695">
    <property type="entry name" value="Phage_KPP10_Orf10"/>
</dbReference>
<dbReference type="EMBL" id="FMWJ01000028">
    <property type="protein sequence ID" value="SCZ72194.1"/>
    <property type="molecule type" value="Genomic_DNA"/>
</dbReference>
<dbReference type="Pfam" id="PF11681">
    <property type="entry name" value="Phage_Tube_PhiTE"/>
    <property type="match status" value="1"/>
</dbReference>
<protein>
    <recommendedName>
        <fullName evidence="3">DUF3277 family protein</fullName>
    </recommendedName>
</protein>
<dbReference type="OrthoDB" id="5465433at2"/>
<name>A0A1G5RDK8_PHOLU</name>
<proteinExistence type="predicted"/>
<dbReference type="RefSeq" id="WP_049583099.1">
    <property type="nucleotide sequence ID" value="NZ_CAWQXX010000031.1"/>
</dbReference>
<dbReference type="Proteomes" id="UP000183223">
    <property type="component" value="Unassembled WGS sequence"/>
</dbReference>
<dbReference type="AlphaFoldDB" id="A0A1G5RDK8"/>
<evidence type="ECO:0008006" key="3">
    <source>
        <dbReference type="Google" id="ProtNLM"/>
    </source>
</evidence>
<accession>A0A1G5RDK8</accession>
<keyword evidence="2" id="KW-1185">Reference proteome</keyword>
<sequence length="146" mass="15322">MATYSFMDVSASLTGPTGVIDVGYGSATSEEGITVTMTEAKNTMTIGADGEGMHSLHAGKSGSITVNLLKTSPTNKKLSLAYNAQSLSSSTWGNNVIVIRNNVSGEITTARGCAFQKQPDYTNAKDGGTVAWVFDCIKIDQVLGEF</sequence>
<dbReference type="NCBIfam" id="NF047581">
    <property type="entry name" value="gp105_phage_fam"/>
    <property type="match status" value="1"/>
</dbReference>
<gene>
    <name evidence="1" type="ORF">SAMN02982990_03985</name>
</gene>